<dbReference type="KEGG" id="knv:Pan216_56770"/>
<keyword evidence="3" id="KW-1185">Reference proteome</keyword>
<accession>A0A518BCT4</accession>
<feature type="domain" description="DinB-like" evidence="1">
    <location>
        <begin position="11"/>
        <end position="150"/>
    </location>
</feature>
<evidence type="ECO:0000313" key="2">
    <source>
        <dbReference type="EMBL" id="QDU64785.1"/>
    </source>
</evidence>
<evidence type="ECO:0000313" key="3">
    <source>
        <dbReference type="Proteomes" id="UP000317093"/>
    </source>
</evidence>
<sequence length="163" mass="18395">MNAKDVLRADLSRAHMMLKMLLGDLSDEDLLLRAVPGCNHLAWQLGHLIATEHQVGEMIEEGAMPMLPAGFIDQHGDDTASLDDPDAFLSKEAYLELYEKQRETFLGMLDRIEEARLDEPSPERMKRLAPNIGEMFHLMGSHELNHVGQITPVRRKLGKPIVM</sequence>
<dbReference type="Gene3D" id="1.20.120.450">
    <property type="entry name" value="dinb family like domain"/>
    <property type="match status" value="1"/>
</dbReference>
<evidence type="ECO:0000259" key="1">
    <source>
        <dbReference type="Pfam" id="PF12867"/>
    </source>
</evidence>
<protein>
    <submittedName>
        <fullName evidence="2">DinB superfamily protein</fullName>
    </submittedName>
</protein>
<dbReference type="Pfam" id="PF12867">
    <property type="entry name" value="DinB_2"/>
    <property type="match status" value="1"/>
</dbReference>
<gene>
    <name evidence="2" type="ORF">Pan216_56770</name>
</gene>
<dbReference type="InterPro" id="IPR034660">
    <property type="entry name" value="DinB/YfiT-like"/>
</dbReference>
<reference evidence="2 3" key="1">
    <citation type="submission" date="2019-02" db="EMBL/GenBank/DDBJ databases">
        <title>Deep-cultivation of Planctomycetes and their phenomic and genomic characterization uncovers novel biology.</title>
        <authorList>
            <person name="Wiegand S."/>
            <person name="Jogler M."/>
            <person name="Boedeker C."/>
            <person name="Pinto D."/>
            <person name="Vollmers J."/>
            <person name="Rivas-Marin E."/>
            <person name="Kohn T."/>
            <person name="Peeters S.H."/>
            <person name="Heuer A."/>
            <person name="Rast P."/>
            <person name="Oberbeckmann S."/>
            <person name="Bunk B."/>
            <person name="Jeske O."/>
            <person name="Meyerdierks A."/>
            <person name="Storesund J.E."/>
            <person name="Kallscheuer N."/>
            <person name="Luecker S."/>
            <person name="Lage O.M."/>
            <person name="Pohl T."/>
            <person name="Merkel B.J."/>
            <person name="Hornburger P."/>
            <person name="Mueller R.-W."/>
            <person name="Bruemmer F."/>
            <person name="Labrenz M."/>
            <person name="Spormann A.M."/>
            <person name="Op den Camp H."/>
            <person name="Overmann J."/>
            <person name="Amann R."/>
            <person name="Jetten M.S.M."/>
            <person name="Mascher T."/>
            <person name="Medema M.H."/>
            <person name="Devos D.P."/>
            <person name="Kaster A.-K."/>
            <person name="Ovreas L."/>
            <person name="Rohde M."/>
            <person name="Galperin M.Y."/>
            <person name="Jogler C."/>
        </authorList>
    </citation>
    <scope>NUCLEOTIDE SEQUENCE [LARGE SCALE GENOMIC DNA]</scope>
    <source>
        <strain evidence="2 3">Pan216</strain>
    </source>
</reference>
<dbReference type="AlphaFoldDB" id="A0A518BCT4"/>
<name>A0A518BCT4_9BACT</name>
<dbReference type="SUPFAM" id="SSF109854">
    <property type="entry name" value="DinB/YfiT-like putative metalloenzymes"/>
    <property type="match status" value="1"/>
</dbReference>
<dbReference type="Proteomes" id="UP000317093">
    <property type="component" value="Chromosome"/>
</dbReference>
<dbReference type="InterPro" id="IPR024775">
    <property type="entry name" value="DinB-like"/>
</dbReference>
<organism evidence="2 3">
    <name type="scientific">Kolteria novifilia</name>
    <dbReference type="NCBI Taxonomy" id="2527975"/>
    <lineage>
        <taxon>Bacteria</taxon>
        <taxon>Pseudomonadati</taxon>
        <taxon>Planctomycetota</taxon>
        <taxon>Planctomycetia</taxon>
        <taxon>Kolteriales</taxon>
        <taxon>Kolteriaceae</taxon>
        <taxon>Kolteria</taxon>
    </lineage>
</organism>
<dbReference type="EMBL" id="CP036279">
    <property type="protein sequence ID" value="QDU64785.1"/>
    <property type="molecule type" value="Genomic_DNA"/>
</dbReference>
<proteinExistence type="predicted"/>